<organism evidence="3 4">
    <name type="scientific">Trichocladium antarcticum</name>
    <dbReference type="NCBI Taxonomy" id="1450529"/>
    <lineage>
        <taxon>Eukaryota</taxon>
        <taxon>Fungi</taxon>
        <taxon>Dikarya</taxon>
        <taxon>Ascomycota</taxon>
        <taxon>Pezizomycotina</taxon>
        <taxon>Sordariomycetes</taxon>
        <taxon>Sordariomycetidae</taxon>
        <taxon>Sordariales</taxon>
        <taxon>Chaetomiaceae</taxon>
        <taxon>Trichocladium</taxon>
    </lineage>
</organism>
<keyword evidence="2" id="KW-0812">Transmembrane</keyword>
<dbReference type="AlphaFoldDB" id="A0AAN6ZBR4"/>
<comment type="caution">
    <text evidence="3">The sequence shown here is derived from an EMBL/GenBank/DDBJ whole genome shotgun (WGS) entry which is preliminary data.</text>
</comment>
<reference evidence="3" key="1">
    <citation type="journal article" date="2023" name="Mol. Phylogenet. Evol.">
        <title>Genome-scale phylogeny and comparative genomics of the fungal order Sordariales.</title>
        <authorList>
            <person name="Hensen N."/>
            <person name="Bonometti L."/>
            <person name="Westerberg I."/>
            <person name="Brannstrom I.O."/>
            <person name="Guillou S."/>
            <person name="Cros-Aarteil S."/>
            <person name="Calhoun S."/>
            <person name="Haridas S."/>
            <person name="Kuo A."/>
            <person name="Mondo S."/>
            <person name="Pangilinan J."/>
            <person name="Riley R."/>
            <person name="LaButti K."/>
            <person name="Andreopoulos B."/>
            <person name="Lipzen A."/>
            <person name="Chen C."/>
            <person name="Yan M."/>
            <person name="Daum C."/>
            <person name="Ng V."/>
            <person name="Clum A."/>
            <person name="Steindorff A."/>
            <person name="Ohm R.A."/>
            <person name="Martin F."/>
            <person name="Silar P."/>
            <person name="Natvig D.O."/>
            <person name="Lalanne C."/>
            <person name="Gautier V."/>
            <person name="Ament-Velasquez S.L."/>
            <person name="Kruys A."/>
            <person name="Hutchinson M.I."/>
            <person name="Powell A.J."/>
            <person name="Barry K."/>
            <person name="Miller A.N."/>
            <person name="Grigoriev I.V."/>
            <person name="Debuchy R."/>
            <person name="Gladieux P."/>
            <person name="Hiltunen Thoren M."/>
            <person name="Johannesson H."/>
        </authorList>
    </citation>
    <scope>NUCLEOTIDE SEQUENCE</scope>
    <source>
        <strain evidence="3">CBS 123565</strain>
    </source>
</reference>
<keyword evidence="4" id="KW-1185">Reference proteome</keyword>
<proteinExistence type="predicted"/>
<feature type="transmembrane region" description="Helical" evidence="2">
    <location>
        <begin position="400"/>
        <end position="424"/>
    </location>
</feature>
<evidence type="ECO:0000256" key="1">
    <source>
        <dbReference type="SAM" id="MobiDB-lite"/>
    </source>
</evidence>
<feature type="region of interest" description="Disordered" evidence="1">
    <location>
        <begin position="1"/>
        <end position="27"/>
    </location>
</feature>
<protein>
    <submittedName>
        <fullName evidence="3">Uncharacterized protein</fullName>
    </submittedName>
</protein>
<accession>A0AAN6ZBR4</accession>
<sequence>MQPQPSIERAAPRSRLTAPSPGRSRMSLRDQTVEMYDLYRHFGDRSLWETYDVSWSPNLEVTEVWIDDHSSHSPALVENRSVSAADIDSWLEESSSRSFPAGPCTRSTRIVWVGRDSETARLSPSANALQRLTNAWKLEDGLNYARSSFAGVSALTPQRDTRVFTVAYHPKLAAAWSYTTSCSHVIIFAEGEERAEIRRILKSKWSRASARHAMFPSLWCSLMLAHGLDKTLEDIKAAVREVEARTGHHRFASRHQTQPAAGELGHLSAQMSGCAAKLANGTRKMRVVEAINGFIHQHAASQGHDSGRPTTPSINFGTEQKRLYATTVHESFSTLHMELLDQRVQMQAVDTAYVQQRVQIQIAALFHLIAQQDNAIAFDTARATRSIAASSLEDSSSMKMLAIVAMFFLPGSFVAALFSTPLFAWEDALASSGISVAPKPQFALFWAVTAPLTALVFVLYGVWMWVQKRRERQKRHKTMSFQLGTEG</sequence>
<dbReference type="Proteomes" id="UP001304895">
    <property type="component" value="Unassembled WGS sequence"/>
</dbReference>
<evidence type="ECO:0000313" key="4">
    <source>
        <dbReference type="Proteomes" id="UP001304895"/>
    </source>
</evidence>
<keyword evidence="2" id="KW-0472">Membrane</keyword>
<evidence type="ECO:0000256" key="2">
    <source>
        <dbReference type="SAM" id="Phobius"/>
    </source>
</evidence>
<evidence type="ECO:0000313" key="3">
    <source>
        <dbReference type="EMBL" id="KAK4131604.1"/>
    </source>
</evidence>
<reference evidence="3" key="2">
    <citation type="submission" date="2023-05" db="EMBL/GenBank/DDBJ databases">
        <authorList>
            <consortium name="Lawrence Berkeley National Laboratory"/>
            <person name="Steindorff A."/>
            <person name="Hensen N."/>
            <person name="Bonometti L."/>
            <person name="Westerberg I."/>
            <person name="Brannstrom I.O."/>
            <person name="Guillou S."/>
            <person name="Cros-Aarteil S."/>
            <person name="Calhoun S."/>
            <person name="Haridas S."/>
            <person name="Kuo A."/>
            <person name="Mondo S."/>
            <person name="Pangilinan J."/>
            <person name="Riley R."/>
            <person name="Labutti K."/>
            <person name="Andreopoulos B."/>
            <person name="Lipzen A."/>
            <person name="Chen C."/>
            <person name="Yanf M."/>
            <person name="Daum C."/>
            <person name="Ng V."/>
            <person name="Clum A."/>
            <person name="Ohm R."/>
            <person name="Martin F."/>
            <person name="Silar P."/>
            <person name="Natvig D."/>
            <person name="Lalanne C."/>
            <person name="Gautier V."/>
            <person name="Ament-Velasquez S.L."/>
            <person name="Kruys A."/>
            <person name="Hutchinson M.I."/>
            <person name="Powell A.J."/>
            <person name="Barry K."/>
            <person name="Miller A.N."/>
            <person name="Grigoriev I.V."/>
            <person name="Debuchy R."/>
            <person name="Gladieux P."/>
            <person name="Thoren M.H."/>
            <person name="Johannesson H."/>
        </authorList>
    </citation>
    <scope>NUCLEOTIDE SEQUENCE</scope>
    <source>
        <strain evidence="3">CBS 123565</strain>
    </source>
</reference>
<gene>
    <name evidence="3" type="ORF">BT67DRAFT_444415</name>
</gene>
<dbReference type="Gene3D" id="1.20.58.340">
    <property type="entry name" value="Magnesium transport protein CorA, transmembrane region"/>
    <property type="match status" value="1"/>
</dbReference>
<name>A0AAN6ZBR4_9PEZI</name>
<dbReference type="EMBL" id="MU853422">
    <property type="protein sequence ID" value="KAK4131604.1"/>
    <property type="molecule type" value="Genomic_DNA"/>
</dbReference>
<keyword evidence="2" id="KW-1133">Transmembrane helix</keyword>
<feature type="transmembrane region" description="Helical" evidence="2">
    <location>
        <begin position="444"/>
        <end position="466"/>
    </location>
</feature>